<evidence type="ECO:0000313" key="2">
    <source>
        <dbReference type="Proteomes" id="UP001500359"/>
    </source>
</evidence>
<accession>A0ABP3X0D2</accession>
<proteinExistence type="predicted"/>
<sequence length="118" mass="13535">MQNQLQKVIGNDAVEFVVLVNPVESPIYEHKEDVMAAVRKAVLQHYQDVYIVPYMESDVTDGMHFRKTGTPTWVISAVFKVPEEMFAHGLNERLPIKAFHYGLTYWGFILKHLASNKA</sequence>
<dbReference type="RefSeq" id="WP_343861710.1">
    <property type="nucleotide sequence ID" value="NZ_BAAAFD010000010.1"/>
</dbReference>
<comment type="caution">
    <text evidence="1">The sequence shown here is derived from an EMBL/GenBank/DDBJ whole genome shotgun (WGS) entry which is preliminary data.</text>
</comment>
<dbReference type="Gene3D" id="1.10.150.900">
    <property type="match status" value="1"/>
</dbReference>
<name>A0ABP3X0D2_9ALTE</name>
<keyword evidence="2" id="KW-1185">Reference proteome</keyword>
<evidence type="ECO:0008006" key="3">
    <source>
        <dbReference type="Google" id="ProtNLM"/>
    </source>
</evidence>
<protein>
    <recommendedName>
        <fullName evidence="3">Peptidase M20 dimerisation domain-containing protein</fullName>
    </recommendedName>
</protein>
<dbReference type="EMBL" id="BAAAFD010000010">
    <property type="protein sequence ID" value="GAA0859161.1"/>
    <property type="molecule type" value="Genomic_DNA"/>
</dbReference>
<organism evidence="1 2">
    <name type="scientific">Aliiglaciecola litoralis</name>
    <dbReference type="NCBI Taxonomy" id="582857"/>
    <lineage>
        <taxon>Bacteria</taxon>
        <taxon>Pseudomonadati</taxon>
        <taxon>Pseudomonadota</taxon>
        <taxon>Gammaproteobacteria</taxon>
        <taxon>Alteromonadales</taxon>
        <taxon>Alteromonadaceae</taxon>
        <taxon>Aliiglaciecola</taxon>
    </lineage>
</organism>
<dbReference type="Proteomes" id="UP001500359">
    <property type="component" value="Unassembled WGS sequence"/>
</dbReference>
<evidence type="ECO:0000313" key="1">
    <source>
        <dbReference type="EMBL" id="GAA0859161.1"/>
    </source>
</evidence>
<gene>
    <name evidence="1" type="ORF">GCM10009114_31600</name>
</gene>
<reference evidence="2" key="1">
    <citation type="journal article" date="2019" name="Int. J. Syst. Evol. Microbiol.">
        <title>The Global Catalogue of Microorganisms (GCM) 10K type strain sequencing project: providing services to taxonomists for standard genome sequencing and annotation.</title>
        <authorList>
            <consortium name="The Broad Institute Genomics Platform"/>
            <consortium name="The Broad Institute Genome Sequencing Center for Infectious Disease"/>
            <person name="Wu L."/>
            <person name="Ma J."/>
        </authorList>
    </citation>
    <scope>NUCLEOTIDE SEQUENCE [LARGE SCALE GENOMIC DNA]</scope>
    <source>
        <strain evidence="2">JCM 15896</strain>
    </source>
</reference>
<dbReference type="SUPFAM" id="SSF53187">
    <property type="entry name" value="Zn-dependent exopeptidases"/>
    <property type="match status" value="1"/>
</dbReference>